<dbReference type="PRINTS" id="PR00348">
    <property type="entry name" value="UBIQUITIN"/>
</dbReference>
<dbReference type="Gene3D" id="3.10.20.90">
    <property type="entry name" value="Phosphatidylinositol 3-kinase Catalytic Subunit, Chain A, domain 1"/>
    <property type="match status" value="1"/>
</dbReference>
<sequence length="57" mass="6343">SDTVDFLKEAIEGVTRLPVKQLSLLFEGKQLAMGCLLSDYGIKHESVVHFILRLRAG</sequence>
<dbReference type="InterPro" id="IPR050158">
    <property type="entry name" value="Ubiquitin_ubiquitin-like"/>
</dbReference>
<dbReference type="InterPro" id="IPR000626">
    <property type="entry name" value="Ubiquitin-like_dom"/>
</dbReference>
<proteinExistence type="predicted"/>
<dbReference type="AlphaFoldDB" id="A0A835YJ23"/>
<name>A0A835YJ23_9STRA</name>
<dbReference type="OrthoDB" id="428577at2759"/>
<feature type="non-terminal residue" evidence="2">
    <location>
        <position position="57"/>
    </location>
</feature>
<reference evidence="2" key="1">
    <citation type="submission" date="2021-02" db="EMBL/GenBank/DDBJ databases">
        <title>First Annotated Genome of the Yellow-green Alga Tribonema minus.</title>
        <authorList>
            <person name="Mahan K.M."/>
        </authorList>
    </citation>
    <scope>NUCLEOTIDE SEQUENCE</scope>
    <source>
        <strain evidence="2">UTEX B ZZ1240</strain>
    </source>
</reference>
<organism evidence="2 3">
    <name type="scientific">Tribonema minus</name>
    <dbReference type="NCBI Taxonomy" id="303371"/>
    <lineage>
        <taxon>Eukaryota</taxon>
        <taxon>Sar</taxon>
        <taxon>Stramenopiles</taxon>
        <taxon>Ochrophyta</taxon>
        <taxon>PX clade</taxon>
        <taxon>Xanthophyceae</taxon>
        <taxon>Tribonematales</taxon>
        <taxon>Tribonemataceae</taxon>
        <taxon>Tribonema</taxon>
    </lineage>
</organism>
<feature type="non-terminal residue" evidence="2">
    <location>
        <position position="1"/>
    </location>
</feature>
<dbReference type="SUPFAM" id="SSF54236">
    <property type="entry name" value="Ubiquitin-like"/>
    <property type="match status" value="1"/>
</dbReference>
<evidence type="ECO:0000259" key="1">
    <source>
        <dbReference type="PROSITE" id="PS50053"/>
    </source>
</evidence>
<dbReference type="Pfam" id="PF00240">
    <property type="entry name" value="ubiquitin"/>
    <property type="match status" value="1"/>
</dbReference>
<accession>A0A835YJ23</accession>
<evidence type="ECO:0000313" key="2">
    <source>
        <dbReference type="EMBL" id="KAG5176249.1"/>
    </source>
</evidence>
<dbReference type="InterPro" id="IPR019956">
    <property type="entry name" value="Ubiquitin_dom"/>
</dbReference>
<dbReference type="InterPro" id="IPR029071">
    <property type="entry name" value="Ubiquitin-like_domsf"/>
</dbReference>
<evidence type="ECO:0000313" key="3">
    <source>
        <dbReference type="Proteomes" id="UP000664859"/>
    </source>
</evidence>
<keyword evidence="3" id="KW-1185">Reference proteome</keyword>
<dbReference type="PROSITE" id="PS50053">
    <property type="entry name" value="UBIQUITIN_2"/>
    <property type="match status" value="1"/>
</dbReference>
<gene>
    <name evidence="2" type="ORF">JKP88DRAFT_149745</name>
</gene>
<dbReference type="EMBL" id="JAFCMP010000539">
    <property type="protein sequence ID" value="KAG5176249.1"/>
    <property type="molecule type" value="Genomic_DNA"/>
</dbReference>
<dbReference type="Proteomes" id="UP000664859">
    <property type="component" value="Unassembled WGS sequence"/>
</dbReference>
<protein>
    <recommendedName>
        <fullName evidence="1">Ubiquitin-like domain-containing protein</fullName>
    </recommendedName>
</protein>
<feature type="domain" description="Ubiquitin-like" evidence="1">
    <location>
        <begin position="1"/>
        <end position="57"/>
    </location>
</feature>
<dbReference type="PANTHER" id="PTHR10666">
    <property type="entry name" value="UBIQUITIN"/>
    <property type="match status" value="1"/>
</dbReference>
<comment type="caution">
    <text evidence="2">The sequence shown here is derived from an EMBL/GenBank/DDBJ whole genome shotgun (WGS) entry which is preliminary data.</text>
</comment>